<reference evidence="3 4" key="1">
    <citation type="submission" date="2023-03" db="EMBL/GenBank/DDBJ databases">
        <title>YIM 133296 draft genome.</title>
        <authorList>
            <person name="Xiong L."/>
        </authorList>
    </citation>
    <scope>NUCLEOTIDE SEQUENCE [LARGE SCALE GENOMIC DNA]</scope>
    <source>
        <strain evidence="3 4">YIM 133296</strain>
    </source>
</reference>
<proteinExistence type="predicted"/>
<keyword evidence="2" id="KW-1133">Transmembrane helix</keyword>
<protein>
    <submittedName>
        <fullName evidence="3">Uncharacterized protein</fullName>
    </submittedName>
</protein>
<evidence type="ECO:0000256" key="1">
    <source>
        <dbReference type="SAM" id="MobiDB-lite"/>
    </source>
</evidence>
<evidence type="ECO:0000256" key="2">
    <source>
        <dbReference type="SAM" id="Phobius"/>
    </source>
</evidence>
<feature type="region of interest" description="Disordered" evidence="1">
    <location>
        <begin position="1"/>
        <end position="38"/>
    </location>
</feature>
<sequence>MGGRDLDAPPPNQYASDPYASAPYGEYDDPDYDVPPRRGIRPRTLVAGALIGIVLGSAAVTAYALTRNGEPSGTAAVVSPTSSTARTTPTPPASTPVPAPSTPSPTSTSRRPTPRTFTTSTPPAATFSVPPPSEPTDDAQAIVSLNQRADEDERATPIDRLWVVQLDSKYVGVRDLSQQPTPFTAVDIWNRFQNVISDPRFGGQVRIVRDDHFGKRISQGNRLTWVALLDLDLPDKASAQAWCEATFVERGTDLANVCLPRQMTPPRR</sequence>
<feature type="compositionally biased region" description="Pro residues" evidence="1">
    <location>
        <begin position="89"/>
        <end position="103"/>
    </location>
</feature>
<keyword evidence="2" id="KW-0812">Transmembrane</keyword>
<keyword evidence="2" id="KW-0472">Membrane</keyword>
<feature type="compositionally biased region" description="Low complexity" evidence="1">
    <location>
        <begin position="74"/>
        <end position="88"/>
    </location>
</feature>
<feature type="compositionally biased region" description="Low complexity" evidence="1">
    <location>
        <begin position="104"/>
        <end position="128"/>
    </location>
</feature>
<evidence type="ECO:0000313" key="3">
    <source>
        <dbReference type="EMBL" id="MDF8265159.1"/>
    </source>
</evidence>
<dbReference type="EMBL" id="JAROAV010000032">
    <property type="protein sequence ID" value="MDF8265159.1"/>
    <property type="molecule type" value="Genomic_DNA"/>
</dbReference>
<evidence type="ECO:0000313" key="4">
    <source>
        <dbReference type="Proteomes" id="UP001528912"/>
    </source>
</evidence>
<feature type="region of interest" description="Disordered" evidence="1">
    <location>
        <begin position="70"/>
        <end position="136"/>
    </location>
</feature>
<dbReference type="Proteomes" id="UP001528912">
    <property type="component" value="Unassembled WGS sequence"/>
</dbReference>
<comment type="caution">
    <text evidence="3">The sequence shown here is derived from an EMBL/GenBank/DDBJ whole genome shotgun (WGS) entry which is preliminary data.</text>
</comment>
<feature type="transmembrane region" description="Helical" evidence="2">
    <location>
        <begin position="45"/>
        <end position="65"/>
    </location>
</feature>
<accession>A0ABT6C8A0</accession>
<name>A0ABT6C8A0_9MICO</name>
<dbReference type="RefSeq" id="WP_277192483.1">
    <property type="nucleotide sequence ID" value="NZ_JAROAV010000032.1"/>
</dbReference>
<keyword evidence="4" id="KW-1185">Reference proteome</keyword>
<gene>
    <name evidence="3" type="ORF">P4R38_12960</name>
</gene>
<organism evidence="3 4">
    <name type="scientific">Luteipulveratus flavus</name>
    <dbReference type="NCBI Taxonomy" id="3031728"/>
    <lineage>
        <taxon>Bacteria</taxon>
        <taxon>Bacillati</taxon>
        <taxon>Actinomycetota</taxon>
        <taxon>Actinomycetes</taxon>
        <taxon>Micrococcales</taxon>
        <taxon>Dermacoccaceae</taxon>
        <taxon>Luteipulveratus</taxon>
    </lineage>
</organism>